<sequence>MAKIDRVEDLPEWFKLEKYRGCESFGVVEWFQSLAVRRFILHTLDRREHVLAYAGEQLLATLLGFLRRLPTDNGYGCRCLIIRDEQELAENAPVRPLRISDLVLQSSADRDAAEDGECAPWFAERWKLVANGVDTFADLLDDALILEDHGPKAITHAAVLAVNLQANDSVLMAAFAAWLKDARIKHPTAKRERPAYWSWAAYGLLPYLDLLIWAKETGSQIPHHVMAEAVGYRKGGDSFRKTVPKLATELMHNLGELEALAAIEAASEKLGA</sequence>
<dbReference type="InterPro" id="IPR045664">
    <property type="entry name" value="DUF6387"/>
</dbReference>
<dbReference type="Pfam" id="PF19924">
    <property type="entry name" value="DUF6387"/>
    <property type="match status" value="2"/>
</dbReference>
<comment type="caution">
    <text evidence="1">The sequence shown here is derived from an EMBL/GenBank/DDBJ whole genome shotgun (WGS) entry which is preliminary data.</text>
</comment>
<accession>A0ABS6MV91</accession>
<dbReference type="EMBL" id="JAHRGL010000018">
    <property type="protein sequence ID" value="MBV2132712.1"/>
    <property type="molecule type" value="Genomic_DNA"/>
</dbReference>
<organism evidence="1 2">
    <name type="scientific">Geopseudomonas aromaticivorans</name>
    <dbReference type="NCBI Taxonomy" id="2849492"/>
    <lineage>
        <taxon>Bacteria</taxon>
        <taxon>Pseudomonadati</taxon>
        <taxon>Pseudomonadota</taxon>
        <taxon>Gammaproteobacteria</taxon>
        <taxon>Pseudomonadales</taxon>
        <taxon>Pseudomonadaceae</taxon>
        <taxon>Geopseudomonas</taxon>
    </lineage>
</organism>
<evidence type="ECO:0000313" key="2">
    <source>
        <dbReference type="Proteomes" id="UP000813068"/>
    </source>
</evidence>
<protein>
    <submittedName>
        <fullName evidence="1">Uncharacterized protein</fullName>
    </submittedName>
</protein>
<evidence type="ECO:0000313" key="1">
    <source>
        <dbReference type="EMBL" id="MBV2132712.1"/>
    </source>
</evidence>
<gene>
    <name evidence="1" type="ORF">KRX52_07825</name>
</gene>
<keyword evidence="2" id="KW-1185">Reference proteome</keyword>
<dbReference type="RefSeq" id="WP_217681180.1">
    <property type="nucleotide sequence ID" value="NZ_JAHRGL010000018.1"/>
</dbReference>
<dbReference type="Proteomes" id="UP000813068">
    <property type="component" value="Unassembled WGS sequence"/>
</dbReference>
<name>A0ABS6MV91_9GAMM</name>
<reference evidence="1 2" key="1">
    <citation type="submission" date="2021-06" db="EMBL/GenBank/DDBJ databases">
        <title>Differences between aerobic and microaerobic xylene degrading microbial communities.</title>
        <authorList>
            <person name="Banerjee S."/>
            <person name="Tancsics A."/>
        </authorList>
    </citation>
    <scope>NUCLEOTIDE SEQUENCE [LARGE SCALE GENOMIC DNA]</scope>
    <source>
        <strain evidence="1 2">MAP12</strain>
    </source>
</reference>
<proteinExistence type="predicted"/>